<evidence type="ECO:0000256" key="3">
    <source>
        <dbReference type="PROSITE-ProRule" id="PRU00023"/>
    </source>
</evidence>
<feature type="non-terminal residue" evidence="4">
    <location>
        <position position="1"/>
    </location>
</feature>
<evidence type="ECO:0000313" key="5">
    <source>
        <dbReference type="Proteomes" id="UP001172102"/>
    </source>
</evidence>
<proteinExistence type="predicted"/>
<keyword evidence="1" id="KW-0677">Repeat</keyword>
<reference evidence="4" key="1">
    <citation type="submission" date="2023-06" db="EMBL/GenBank/DDBJ databases">
        <title>Genome-scale phylogeny and comparative genomics of the fungal order Sordariales.</title>
        <authorList>
            <consortium name="Lawrence Berkeley National Laboratory"/>
            <person name="Hensen N."/>
            <person name="Bonometti L."/>
            <person name="Westerberg I."/>
            <person name="Brannstrom I.O."/>
            <person name="Guillou S."/>
            <person name="Cros-Aarteil S."/>
            <person name="Calhoun S."/>
            <person name="Haridas S."/>
            <person name="Kuo A."/>
            <person name="Mondo S."/>
            <person name="Pangilinan J."/>
            <person name="Riley R."/>
            <person name="Labutti K."/>
            <person name="Andreopoulos B."/>
            <person name="Lipzen A."/>
            <person name="Chen C."/>
            <person name="Yanf M."/>
            <person name="Daum C."/>
            <person name="Ng V."/>
            <person name="Clum A."/>
            <person name="Steindorff A."/>
            <person name="Ohm R."/>
            <person name="Martin F."/>
            <person name="Silar P."/>
            <person name="Natvig D."/>
            <person name="Lalanne C."/>
            <person name="Gautier V."/>
            <person name="Ament-Velasquez S.L."/>
            <person name="Kruys A."/>
            <person name="Hutchinson M.I."/>
            <person name="Powell A.J."/>
            <person name="Barry K."/>
            <person name="Miller A.N."/>
            <person name="Grigoriev I.V."/>
            <person name="Debuchy R."/>
            <person name="Gladieux P."/>
            <person name="Thoren M.H."/>
            <person name="Johannesson H."/>
        </authorList>
    </citation>
    <scope>NUCLEOTIDE SEQUENCE</scope>
    <source>
        <strain evidence="4">SMH4607-1</strain>
    </source>
</reference>
<dbReference type="PANTHER" id="PTHR24123">
    <property type="entry name" value="ANKYRIN REPEAT-CONTAINING"/>
    <property type="match status" value="1"/>
</dbReference>
<dbReference type="SUPFAM" id="SSF48403">
    <property type="entry name" value="Ankyrin repeat"/>
    <property type="match status" value="1"/>
</dbReference>
<dbReference type="Proteomes" id="UP001172102">
    <property type="component" value="Unassembled WGS sequence"/>
</dbReference>
<protein>
    <submittedName>
        <fullName evidence="4">Ankyrin repeat-containing domain protein</fullName>
    </submittedName>
</protein>
<dbReference type="Gene3D" id="1.25.40.20">
    <property type="entry name" value="Ankyrin repeat-containing domain"/>
    <property type="match status" value="3"/>
</dbReference>
<feature type="non-terminal residue" evidence="4">
    <location>
        <position position="306"/>
    </location>
</feature>
<dbReference type="InterPro" id="IPR051165">
    <property type="entry name" value="Multifunctional_ANK_Repeat"/>
</dbReference>
<feature type="repeat" description="ANK" evidence="3">
    <location>
        <begin position="282"/>
        <end position="306"/>
    </location>
</feature>
<dbReference type="PROSITE" id="PS50297">
    <property type="entry name" value="ANK_REP_REGION"/>
    <property type="match status" value="2"/>
</dbReference>
<dbReference type="AlphaFoldDB" id="A0AA39ZW21"/>
<evidence type="ECO:0000313" key="4">
    <source>
        <dbReference type="EMBL" id="KAK0704592.1"/>
    </source>
</evidence>
<feature type="repeat" description="ANK" evidence="3">
    <location>
        <begin position="249"/>
        <end position="281"/>
    </location>
</feature>
<dbReference type="PANTHER" id="PTHR24123:SF33">
    <property type="entry name" value="PROTEIN HOS4"/>
    <property type="match status" value="1"/>
</dbReference>
<dbReference type="PROSITE" id="PS50088">
    <property type="entry name" value="ANK_REPEAT"/>
    <property type="match status" value="3"/>
</dbReference>
<evidence type="ECO:0000256" key="1">
    <source>
        <dbReference type="ARBA" id="ARBA00022737"/>
    </source>
</evidence>
<keyword evidence="2 3" id="KW-0040">ANK repeat</keyword>
<comment type="caution">
    <text evidence="4">The sequence shown here is derived from an EMBL/GenBank/DDBJ whole genome shotgun (WGS) entry which is preliminary data.</text>
</comment>
<dbReference type="Pfam" id="PF12796">
    <property type="entry name" value="Ank_2"/>
    <property type="match status" value="2"/>
</dbReference>
<gene>
    <name evidence="4" type="ORF">B0H67DRAFT_471586</name>
</gene>
<accession>A0AA39ZW21</accession>
<feature type="repeat" description="ANK" evidence="3">
    <location>
        <begin position="143"/>
        <end position="175"/>
    </location>
</feature>
<name>A0AA39ZW21_9PEZI</name>
<dbReference type="InterPro" id="IPR002110">
    <property type="entry name" value="Ankyrin_rpt"/>
</dbReference>
<dbReference type="EMBL" id="JAUKUA010000007">
    <property type="protein sequence ID" value="KAK0704592.1"/>
    <property type="molecule type" value="Genomic_DNA"/>
</dbReference>
<dbReference type="SMART" id="SM00248">
    <property type="entry name" value="ANK"/>
    <property type="match status" value="8"/>
</dbReference>
<keyword evidence="5" id="KW-1185">Reference proteome</keyword>
<evidence type="ECO:0000256" key="2">
    <source>
        <dbReference type="ARBA" id="ARBA00023043"/>
    </source>
</evidence>
<sequence>ACRSENQALAELLVAHGARVDVHDADAGTPLSIAVDAGSPKMAAFVISQPGGKELMSIPDGRGFLPLHNTLYSDACLELSALLISAGAPADTPISSDLARDNKRGLTLLMLACDLGSDRNPLVHPLVTSLLSAGADPNKTAALGQNALILSVLARDLPVIKLLAARGADIKAMNESSDNPAKPLHAAAIAGHPELCRWLVTEAGCAVGERDGDGYSALIHAAGYAAGDSAETVAALAELGGEVEGPTRDGRRPLHFAAFKGQARCAAELIRRGADVEAEDEHGWTPLHFAGRYHHRNVAEVLLESG</sequence>
<dbReference type="InterPro" id="IPR036770">
    <property type="entry name" value="Ankyrin_rpt-contain_sf"/>
</dbReference>
<organism evidence="4 5">
    <name type="scientific">Lasiosphaeris hirsuta</name>
    <dbReference type="NCBI Taxonomy" id="260670"/>
    <lineage>
        <taxon>Eukaryota</taxon>
        <taxon>Fungi</taxon>
        <taxon>Dikarya</taxon>
        <taxon>Ascomycota</taxon>
        <taxon>Pezizomycotina</taxon>
        <taxon>Sordariomycetes</taxon>
        <taxon>Sordariomycetidae</taxon>
        <taxon>Sordariales</taxon>
        <taxon>Lasiosphaeriaceae</taxon>
        <taxon>Lasiosphaeris</taxon>
    </lineage>
</organism>